<keyword evidence="7" id="KW-0472">Membrane</keyword>
<reference evidence="9" key="1">
    <citation type="submission" date="2020-10" db="EMBL/GenBank/DDBJ databases">
        <authorList>
            <person name="Gilroy R."/>
        </authorList>
    </citation>
    <scope>NUCLEOTIDE SEQUENCE</scope>
    <source>
        <strain evidence="9">ChiSxjej1B13-7958</strain>
    </source>
</reference>
<comment type="subcellular location">
    <subcellularLocation>
        <location evidence="2">Cell membrane</location>
        <topology evidence="2">Single-pass type II membrane protein</topology>
    </subcellularLocation>
    <subcellularLocation>
        <location evidence="7">Membrane</location>
        <topology evidence="7">Single-pass type II membrane protein</topology>
    </subcellularLocation>
</comment>
<dbReference type="InterPro" id="IPR019533">
    <property type="entry name" value="Peptidase_S26"/>
</dbReference>
<dbReference type="SUPFAM" id="SSF51306">
    <property type="entry name" value="LexA/Signal peptidase"/>
    <property type="match status" value="1"/>
</dbReference>
<reference evidence="9" key="2">
    <citation type="journal article" date="2021" name="PeerJ">
        <title>Extensive microbial diversity within the chicken gut microbiome revealed by metagenomics and culture.</title>
        <authorList>
            <person name="Gilroy R."/>
            <person name="Ravi A."/>
            <person name="Getino M."/>
            <person name="Pursley I."/>
            <person name="Horton D.L."/>
            <person name="Alikhan N.F."/>
            <person name="Baker D."/>
            <person name="Gharbi K."/>
            <person name="Hall N."/>
            <person name="Watson M."/>
            <person name="Adriaenssens E.M."/>
            <person name="Foster-Nyarko E."/>
            <person name="Jarju S."/>
            <person name="Secka A."/>
            <person name="Antonio M."/>
            <person name="Oren A."/>
            <person name="Chaudhuri R.R."/>
            <person name="La Ragione R."/>
            <person name="Hildebrand F."/>
            <person name="Pallen M.J."/>
        </authorList>
    </citation>
    <scope>NUCLEOTIDE SEQUENCE</scope>
    <source>
        <strain evidence="9">ChiSxjej1B13-7958</strain>
    </source>
</reference>
<dbReference type="InterPro" id="IPR019758">
    <property type="entry name" value="Pept_S26A_signal_pept_1_CS"/>
</dbReference>
<keyword evidence="7" id="KW-1133">Transmembrane helix</keyword>
<name>A0A9D1AKS2_9FIRM</name>
<dbReference type="EC" id="3.4.21.89" evidence="4 7"/>
<dbReference type="PRINTS" id="PR00727">
    <property type="entry name" value="LEADERPTASE"/>
</dbReference>
<dbReference type="GO" id="GO:0004252">
    <property type="term" value="F:serine-type endopeptidase activity"/>
    <property type="evidence" value="ECO:0007669"/>
    <property type="project" value="InterPro"/>
</dbReference>
<evidence type="ECO:0000256" key="7">
    <source>
        <dbReference type="RuleBase" id="RU362042"/>
    </source>
</evidence>
<evidence type="ECO:0000256" key="4">
    <source>
        <dbReference type="ARBA" id="ARBA00013208"/>
    </source>
</evidence>
<protein>
    <recommendedName>
        <fullName evidence="4 7">Signal peptidase I</fullName>
        <ecNumber evidence="4 7">3.4.21.89</ecNumber>
    </recommendedName>
</protein>
<organism evidence="9 10">
    <name type="scientific">Candidatus Caccousia avicola</name>
    <dbReference type="NCBI Taxonomy" id="2840721"/>
    <lineage>
        <taxon>Bacteria</taxon>
        <taxon>Bacillati</taxon>
        <taxon>Bacillota</taxon>
        <taxon>Clostridia</taxon>
        <taxon>Eubacteriales</taxon>
        <taxon>Oscillospiraceae</taxon>
        <taxon>Oscillospiraceae incertae sedis</taxon>
        <taxon>Candidatus Caccousia</taxon>
    </lineage>
</organism>
<keyword evidence="7" id="KW-0645">Protease</keyword>
<comment type="similarity">
    <text evidence="3 7">Belongs to the peptidase S26 family.</text>
</comment>
<dbReference type="GO" id="GO:0009003">
    <property type="term" value="F:signal peptidase activity"/>
    <property type="evidence" value="ECO:0007669"/>
    <property type="project" value="UniProtKB-EC"/>
</dbReference>
<feature type="active site" evidence="6">
    <location>
        <position position="95"/>
    </location>
</feature>
<dbReference type="Pfam" id="PF10502">
    <property type="entry name" value="Peptidase_S26"/>
    <property type="match status" value="1"/>
</dbReference>
<keyword evidence="5 7" id="KW-0378">Hydrolase</keyword>
<evidence type="ECO:0000313" key="9">
    <source>
        <dbReference type="EMBL" id="HIR46407.1"/>
    </source>
</evidence>
<evidence type="ECO:0000256" key="1">
    <source>
        <dbReference type="ARBA" id="ARBA00000677"/>
    </source>
</evidence>
<dbReference type="Proteomes" id="UP000824242">
    <property type="component" value="Unassembled WGS sequence"/>
</dbReference>
<dbReference type="EMBL" id="DVGZ01000021">
    <property type="protein sequence ID" value="HIR46407.1"/>
    <property type="molecule type" value="Genomic_DNA"/>
</dbReference>
<dbReference type="CDD" id="cd06530">
    <property type="entry name" value="S26_SPase_I"/>
    <property type="match status" value="1"/>
</dbReference>
<comment type="catalytic activity">
    <reaction evidence="1 7">
        <text>Cleavage of hydrophobic, N-terminal signal or leader sequences from secreted and periplasmic proteins.</text>
        <dbReference type="EC" id="3.4.21.89"/>
    </reaction>
</comment>
<evidence type="ECO:0000256" key="6">
    <source>
        <dbReference type="PIRSR" id="PIRSR600223-1"/>
    </source>
</evidence>
<evidence type="ECO:0000256" key="3">
    <source>
        <dbReference type="ARBA" id="ARBA00009370"/>
    </source>
</evidence>
<sequence length="193" mass="21497">MQEYADAAKNRENKPGFGPLVQNCYEWIEALISAIIILVVIFTFFFRVVNVSGPSMLPTLASNDRVLISMLPHKPQAGDIVVVTRTQGLTQPIIKRIIATEGETVDIDFEQGIVYVDGEALDESAYLENGTTTQSSDYTYPLTVPKGHVFVLGDNRAVSNDSRSKDVGMVDERYIMGKAEWIVFPFQRFGKIT</sequence>
<dbReference type="InterPro" id="IPR036286">
    <property type="entry name" value="LexA/Signal_pep-like_sf"/>
</dbReference>
<dbReference type="NCBIfam" id="TIGR02227">
    <property type="entry name" value="sigpep_I_bact"/>
    <property type="match status" value="1"/>
</dbReference>
<dbReference type="AlphaFoldDB" id="A0A9D1AKS2"/>
<dbReference type="Gene3D" id="2.10.109.10">
    <property type="entry name" value="Umud Fragment, subunit A"/>
    <property type="match status" value="1"/>
</dbReference>
<feature type="transmembrane region" description="Helical" evidence="7">
    <location>
        <begin position="27"/>
        <end position="46"/>
    </location>
</feature>
<gene>
    <name evidence="9" type="primary">lepB</name>
    <name evidence="9" type="ORF">IAB89_01925</name>
</gene>
<evidence type="ECO:0000259" key="8">
    <source>
        <dbReference type="Pfam" id="PF10502"/>
    </source>
</evidence>
<evidence type="ECO:0000256" key="2">
    <source>
        <dbReference type="ARBA" id="ARBA00004401"/>
    </source>
</evidence>
<evidence type="ECO:0000256" key="5">
    <source>
        <dbReference type="ARBA" id="ARBA00022801"/>
    </source>
</evidence>
<proteinExistence type="inferred from homology"/>
<keyword evidence="7" id="KW-0812">Transmembrane</keyword>
<feature type="domain" description="Peptidase S26" evidence="8">
    <location>
        <begin position="25"/>
        <end position="183"/>
    </location>
</feature>
<feature type="active site" evidence="6">
    <location>
        <position position="55"/>
    </location>
</feature>
<comment type="caution">
    <text evidence="9">The sequence shown here is derived from an EMBL/GenBank/DDBJ whole genome shotgun (WGS) entry which is preliminary data.</text>
</comment>
<dbReference type="PANTHER" id="PTHR43390:SF1">
    <property type="entry name" value="CHLOROPLAST PROCESSING PEPTIDASE"/>
    <property type="match status" value="1"/>
</dbReference>
<dbReference type="PANTHER" id="PTHR43390">
    <property type="entry name" value="SIGNAL PEPTIDASE I"/>
    <property type="match status" value="1"/>
</dbReference>
<evidence type="ECO:0000313" key="10">
    <source>
        <dbReference type="Proteomes" id="UP000824242"/>
    </source>
</evidence>
<dbReference type="GO" id="GO:0005886">
    <property type="term" value="C:plasma membrane"/>
    <property type="evidence" value="ECO:0007669"/>
    <property type="project" value="UniProtKB-SubCell"/>
</dbReference>
<dbReference type="PROSITE" id="PS00761">
    <property type="entry name" value="SPASE_I_3"/>
    <property type="match status" value="1"/>
</dbReference>
<dbReference type="InterPro" id="IPR000223">
    <property type="entry name" value="Pept_S26A_signal_pept_1"/>
</dbReference>
<dbReference type="GO" id="GO:0006465">
    <property type="term" value="P:signal peptide processing"/>
    <property type="evidence" value="ECO:0007669"/>
    <property type="project" value="InterPro"/>
</dbReference>
<accession>A0A9D1AKS2</accession>